<dbReference type="InterPro" id="IPR050822">
    <property type="entry name" value="Cerebellin_Synaptic_Org"/>
</dbReference>
<sequence>MCFLMVTTVFTCTLYLLLTPVQGNTCTGDSDCEDIVTMPLLDNMRATLKADLDVRNMNDHLKTYIASEIKKGFENAMNDVMKQIVNKGIEEINATIAAAIQESLADDDKAAFLARLENNLSSLSKHSTLIFQTVLTNIGDGYNPSNGMFTSKRKGVYFFSWTTLTKIGNMFPTEIVLNGNQVGVKNHGYGNRHSDHNQPSTQNAVVAMRNGDRVWIRASINNGYCFADQWTSFSGFEI</sequence>
<evidence type="ECO:0000256" key="3">
    <source>
        <dbReference type="ARBA" id="ARBA00022729"/>
    </source>
</evidence>
<dbReference type="InterPro" id="IPR001073">
    <property type="entry name" value="C1q_dom"/>
</dbReference>
<evidence type="ECO:0000313" key="6">
    <source>
        <dbReference type="EMBL" id="CBX41677.1"/>
    </source>
</evidence>
<dbReference type="Gene3D" id="2.60.120.40">
    <property type="match status" value="1"/>
</dbReference>
<dbReference type="Pfam" id="PF00386">
    <property type="entry name" value="C1q"/>
    <property type="match status" value="1"/>
</dbReference>
<accession>F0V465</accession>
<proteinExistence type="evidence at transcript level"/>
<dbReference type="SMR" id="F0V465"/>
<dbReference type="EMBL" id="FR715607">
    <property type="protein sequence ID" value="CBX41677.1"/>
    <property type="molecule type" value="mRNA"/>
</dbReference>
<gene>
    <name evidence="6" type="primary">MgC1q28</name>
</gene>
<feature type="signal peptide" evidence="4">
    <location>
        <begin position="1"/>
        <end position="23"/>
    </location>
</feature>
<dbReference type="PANTHER" id="PTHR22923:SF116">
    <property type="entry name" value="C1Q DOMAIN-CONTAINING PROTEIN"/>
    <property type="match status" value="1"/>
</dbReference>
<keyword evidence="3 4" id="KW-0732">Signal</keyword>
<reference evidence="6" key="1">
    <citation type="journal article" date="2011" name="Dev. Comp. Immunol.">
        <title>The C1q domain containing proteins of the Mediterranean mussel Mytilus galloprovincialis: A widespread and diverse family of immune-related molecules.</title>
        <authorList>
            <person name="Gerdol M."/>
            <person name="Manfrin C."/>
            <person name="De Moro G."/>
            <person name="Figueras A."/>
            <person name="Novoa B."/>
            <person name="Venier P."/>
            <person name="Pallavicini A."/>
        </authorList>
    </citation>
    <scope>NUCLEOTIDE SEQUENCE</scope>
</reference>
<protein>
    <submittedName>
        <fullName evidence="6">Putative C1q domain containing protein MgC1q28</fullName>
    </submittedName>
</protein>
<organism evidence="6">
    <name type="scientific">Mytilus galloprovincialis</name>
    <name type="common">Mediterranean mussel</name>
    <dbReference type="NCBI Taxonomy" id="29158"/>
    <lineage>
        <taxon>Eukaryota</taxon>
        <taxon>Metazoa</taxon>
        <taxon>Spiralia</taxon>
        <taxon>Lophotrochozoa</taxon>
        <taxon>Mollusca</taxon>
        <taxon>Bivalvia</taxon>
        <taxon>Autobranchia</taxon>
        <taxon>Pteriomorphia</taxon>
        <taxon>Mytilida</taxon>
        <taxon>Mytiloidea</taxon>
        <taxon>Mytilidae</taxon>
        <taxon>Mytilinae</taxon>
        <taxon>Mytilus</taxon>
    </lineage>
</organism>
<evidence type="ECO:0000256" key="2">
    <source>
        <dbReference type="ARBA" id="ARBA00022525"/>
    </source>
</evidence>
<dbReference type="PRINTS" id="PR00007">
    <property type="entry name" value="COMPLEMNTC1Q"/>
</dbReference>
<feature type="domain" description="C1q" evidence="5">
    <location>
        <begin position="105"/>
        <end position="238"/>
    </location>
</feature>
<dbReference type="SMART" id="SM00110">
    <property type="entry name" value="C1Q"/>
    <property type="match status" value="1"/>
</dbReference>
<dbReference type="SUPFAM" id="SSF49842">
    <property type="entry name" value="TNF-like"/>
    <property type="match status" value="1"/>
</dbReference>
<evidence type="ECO:0000256" key="4">
    <source>
        <dbReference type="SAM" id="SignalP"/>
    </source>
</evidence>
<dbReference type="AlphaFoldDB" id="F0V465"/>
<feature type="chain" id="PRO_5003262511" evidence="4">
    <location>
        <begin position="24"/>
        <end position="238"/>
    </location>
</feature>
<keyword evidence="2" id="KW-0964">Secreted</keyword>
<evidence type="ECO:0000256" key="1">
    <source>
        <dbReference type="ARBA" id="ARBA00004613"/>
    </source>
</evidence>
<comment type="subcellular location">
    <subcellularLocation>
        <location evidence="1">Secreted</location>
    </subcellularLocation>
</comment>
<dbReference type="InterPro" id="IPR008983">
    <property type="entry name" value="Tumour_necrosis_fac-like_dom"/>
</dbReference>
<evidence type="ECO:0000259" key="5">
    <source>
        <dbReference type="PROSITE" id="PS50871"/>
    </source>
</evidence>
<name>F0V465_MYTGA</name>
<dbReference type="GO" id="GO:0005576">
    <property type="term" value="C:extracellular region"/>
    <property type="evidence" value="ECO:0007669"/>
    <property type="project" value="UniProtKB-SubCell"/>
</dbReference>
<dbReference type="PROSITE" id="PS50871">
    <property type="entry name" value="C1Q"/>
    <property type="match status" value="1"/>
</dbReference>
<dbReference type="PANTHER" id="PTHR22923">
    <property type="entry name" value="CEREBELLIN-RELATED"/>
    <property type="match status" value="1"/>
</dbReference>